<keyword evidence="11" id="KW-1185">Reference proteome</keyword>
<evidence type="ECO:0000256" key="1">
    <source>
        <dbReference type="ARBA" id="ARBA00022516"/>
    </source>
</evidence>
<dbReference type="NCBIfam" id="TIGR00516">
    <property type="entry name" value="acpS"/>
    <property type="match status" value="1"/>
</dbReference>
<evidence type="ECO:0000256" key="6">
    <source>
        <dbReference type="ARBA" id="ARBA00023098"/>
    </source>
</evidence>
<comment type="subcellular location">
    <subcellularLocation>
        <location evidence="8">Cytoplasm</location>
    </subcellularLocation>
</comment>
<dbReference type="NCBIfam" id="TIGR00556">
    <property type="entry name" value="pantethn_trn"/>
    <property type="match status" value="1"/>
</dbReference>
<comment type="cofactor">
    <cofactor evidence="8">
        <name>Mg(2+)</name>
        <dbReference type="ChEBI" id="CHEBI:18420"/>
    </cofactor>
</comment>
<dbReference type="STRING" id="28042.GU90_05085"/>
<keyword evidence="3 8" id="KW-0479">Metal-binding</keyword>
<evidence type="ECO:0000256" key="5">
    <source>
        <dbReference type="ARBA" id="ARBA00022842"/>
    </source>
</evidence>
<keyword evidence="5 8" id="KW-0460">Magnesium</keyword>
<keyword evidence="2 8" id="KW-0808">Transferase</keyword>
<dbReference type="OrthoDB" id="517356at2"/>
<dbReference type="InterPro" id="IPR002582">
    <property type="entry name" value="ACPS"/>
</dbReference>
<dbReference type="eggNOG" id="COG0736">
    <property type="taxonomic scope" value="Bacteria"/>
</dbReference>
<dbReference type="InterPro" id="IPR008278">
    <property type="entry name" value="4-PPantetheinyl_Trfase_dom"/>
</dbReference>
<dbReference type="SUPFAM" id="SSF56214">
    <property type="entry name" value="4'-phosphopantetheinyl transferase"/>
    <property type="match status" value="1"/>
</dbReference>
<dbReference type="GO" id="GO:0006633">
    <property type="term" value="P:fatty acid biosynthetic process"/>
    <property type="evidence" value="ECO:0007669"/>
    <property type="project" value="UniProtKB-UniRule"/>
</dbReference>
<comment type="catalytic activity">
    <reaction evidence="8">
        <text>apo-[ACP] + CoA = holo-[ACP] + adenosine 3',5'-bisphosphate + H(+)</text>
        <dbReference type="Rhea" id="RHEA:12068"/>
        <dbReference type="Rhea" id="RHEA-COMP:9685"/>
        <dbReference type="Rhea" id="RHEA-COMP:9690"/>
        <dbReference type="ChEBI" id="CHEBI:15378"/>
        <dbReference type="ChEBI" id="CHEBI:29999"/>
        <dbReference type="ChEBI" id="CHEBI:57287"/>
        <dbReference type="ChEBI" id="CHEBI:58343"/>
        <dbReference type="ChEBI" id="CHEBI:64479"/>
        <dbReference type="EC" id="2.7.8.7"/>
    </reaction>
</comment>
<dbReference type="GO" id="GO:0008897">
    <property type="term" value="F:holo-[acyl-carrier-protein] synthase activity"/>
    <property type="evidence" value="ECO:0007669"/>
    <property type="project" value="UniProtKB-UniRule"/>
</dbReference>
<feature type="binding site" evidence="8">
    <location>
        <position position="8"/>
    </location>
    <ligand>
        <name>Mg(2+)</name>
        <dbReference type="ChEBI" id="CHEBI:18420"/>
    </ligand>
</feature>
<evidence type="ECO:0000256" key="2">
    <source>
        <dbReference type="ARBA" id="ARBA00022679"/>
    </source>
</evidence>
<comment type="caution">
    <text evidence="10">The sequence shown here is derived from an EMBL/GenBank/DDBJ whole genome shotgun (WGS) entry which is preliminary data.</text>
</comment>
<proteinExistence type="inferred from homology"/>
<accession>A0A073BBQ1</accession>
<keyword evidence="6 8" id="KW-0443">Lipid metabolism</keyword>
<name>A0A073BBQ1_9PSEU</name>
<sequence length="123" mass="12616">MIVGIGTDLVSISRFAAALRRTPALAERLFTPAERAGPDGQPRSTASLAARFAAKEAAAKAVGAPAGYRLADCEVVSGPGGRPELRIGGRLAQVAAERGVSAWHVSLTHDAGAAVAFVVAERR</sequence>
<comment type="similarity">
    <text evidence="8">Belongs to the P-Pant transferase superfamily. AcpS family.</text>
</comment>
<dbReference type="GO" id="GO:0005737">
    <property type="term" value="C:cytoplasm"/>
    <property type="evidence" value="ECO:0007669"/>
    <property type="project" value="UniProtKB-SubCell"/>
</dbReference>
<evidence type="ECO:0000256" key="7">
    <source>
        <dbReference type="ARBA" id="ARBA00023160"/>
    </source>
</evidence>
<protein>
    <recommendedName>
        <fullName evidence="8">Holo-[acyl-carrier-protein] synthase</fullName>
        <shortName evidence="8">Holo-ACP synthase</shortName>
        <ecNumber evidence="8">2.7.8.7</ecNumber>
    </recommendedName>
    <alternativeName>
        <fullName evidence="8">4'-phosphopantetheinyl transferase AcpS</fullName>
    </alternativeName>
</protein>
<evidence type="ECO:0000313" key="10">
    <source>
        <dbReference type="EMBL" id="KEI45164.1"/>
    </source>
</evidence>
<dbReference type="Gene3D" id="3.90.470.20">
    <property type="entry name" value="4'-phosphopantetheinyl transferase domain"/>
    <property type="match status" value="1"/>
</dbReference>
<keyword evidence="7 8" id="KW-0275">Fatty acid biosynthesis</keyword>
<dbReference type="NCBIfam" id="NF000832">
    <property type="entry name" value="PRK00070.3-2"/>
    <property type="match status" value="1"/>
</dbReference>
<comment type="function">
    <text evidence="8">Transfers the 4'-phosphopantetheine moiety from coenzyme A to a Ser of acyl-carrier-protein.</text>
</comment>
<organism evidence="10 11">
    <name type="scientific">Saccharopolyspora rectivirgula</name>
    <dbReference type="NCBI Taxonomy" id="28042"/>
    <lineage>
        <taxon>Bacteria</taxon>
        <taxon>Bacillati</taxon>
        <taxon>Actinomycetota</taxon>
        <taxon>Actinomycetes</taxon>
        <taxon>Pseudonocardiales</taxon>
        <taxon>Pseudonocardiaceae</taxon>
        <taxon>Saccharopolyspora</taxon>
    </lineage>
</organism>
<evidence type="ECO:0000256" key="8">
    <source>
        <dbReference type="HAMAP-Rule" id="MF_00101"/>
    </source>
</evidence>
<dbReference type="AlphaFoldDB" id="A0A073BBQ1"/>
<keyword evidence="4 8" id="KW-0276">Fatty acid metabolism</keyword>
<reference evidence="10 11" key="1">
    <citation type="submission" date="2014-06" db="EMBL/GenBank/DDBJ databases">
        <title>Saccharopolyspora rectivirgula DSM-43113 Genome sequencing.</title>
        <authorList>
            <person name="Barrera C."/>
            <person name="Millon L."/>
            <person name="Rognon B."/>
            <person name="Zaugg C."/>
            <person name="Monod M."/>
        </authorList>
    </citation>
    <scope>NUCLEOTIDE SEQUENCE [LARGE SCALE GENOMIC DNA]</scope>
    <source>
        <strain evidence="10 11">DSM 43113</strain>
    </source>
</reference>
<dbReference type="Proteomes" id="UP000031419">
    <property type="component" value="Unassembled WGS sequence"/>
</dbReference>
<gene>
    <name evidence="8" type="primary">acpS</name>
    <name evidence="10" type="ORF">GU90_05085</name>
</gene>
<feature type="domain" description="4'-phosphopantetheinyl transferase" evidence="9">
    <location>
        <begin position="4"/>
        <end position="102"/>
    </location>
</feature>
<keyword evidence="1 8" id="KW-0444">Lipid biosynthesis</keyword>
<dbReference type="HAMAP" id="MF_00101">
    <property type="entry name" value="AcpS"/>
    <property type="match status" value="1"/>
</dbReference>
<dbReference type="Pfam" id="PF01648">
    <property type="entry name" value="ACPS"/>
    <property type="match status" value="1"/>
</dbReference>
<keyword evidence="8" id="KW-0963">Cytoplasm</keyword>
<evidence type="ECO:0000313" key="11">
    <source>
        <dbReference type="Proteomes" id="UP000031419"/>
    </source>
</evidence>
<dbReference type="EC" id="2.7.8.7" evidence="8"/>
<dbReference type="EMBL" id="JNVU01000014">
    <property type="protein sequence ID" value="KEI45164.1"/>
    <property type="molecule type" value="Genomic_DNA"/>
</dbReference>
<dbReference type="GO" id="GO:0000287">
    <property type="term" value="F:magnesium ion binding"/>
    <property type="evidence" value="ECO:0007669"/>
    <property type="project" value="UniProtKB-UniRule"/>
</dbReference>
<evidence type="ECO:0000256" key="4">
    <source>
        <dbReference type="ARBA" id="ARBA00022832"/>
    </source>
</evidence>
<evidence type="ECO:0000259" key="9">
    <source>
        <dbReference type="Pfam" id="PF01648"/>
    </source>
</evidence>
<feature type="binding site" evidence="8">
    <location>
        <position position="56"/>
    </location>
    <ligand>
        <name>Mg(2+)</name>
        <dbReference type="ChEBI" id="CHEBI:18420"/>
    </ligand>
</feature>
<dbReference type="RefSeq" id="WP_029719680.1">
    <property type="nucleotide sequence ID" value="NZ_JAJUIW010000004.1"/>
</dbReference>
<evidence type="ECO:0000256" key="3">
    <source>
        <dbReference type="ARBA" id="ARBA00022723"/>
    </source>
</evidence>
<dbReference type="InterPro" id="IPR004568">
    <property type="entry name" value="Ppantetheine-prot_Trfase_dom"/>
</dbReference>
<dbReference type="InterPro" id="IPR037143">
    <property type="entry name" value="4-PPantetheinyl_Trfase_dom_sf"/>
</dbReference>